<evidence type="ECO:0000256" key="6">
    <source>
        <dbReference type="ARBA" id="ARBA00023295"/>
    </source>
</evidence>
<dbReference type="InterPro" id="IPR011013">
    <property type="entry name" value="Gal_mutarotase_sf_dom"/>
</dbReference>
<dbReference type="GO" id="GO:0006013">
    <property type="term" value="P:mannose metabolic process"/>
    <property type="evidence" value="ECO:0007669"/>
    <property type="project" value="InterPro"/>
</dbReference>
<dbReference type="Pfam" id="PF22907">
    <property type="entry name" value="Ams1-like_1st"/>
    <property type="match status" value="1"/>
</dbReference>
<organism evidence="10 11">
    <name type="scientific">Thelonectria olida</name>
    <dbReference type="NCBI Taxonomy" id="1576542"/>
    <lineage>
        <taxon>Eukaryota</taxon>
        <taxon>Fungi</taxon>
        <taxon>Dikarya</taxon>
        <taxon>Ascomycota</taxon>
        <taxon>Pezizomycotina</taxon>
        <taxon>Sordariomycetes</taxon>
        <taxon>Hypocreomycetidae</taxon>
        <taxon>Hypocreales</taxon>
        <taxon>Nectriaceae</taxon>
        <taxon>Thelonectria</taxon>
    </lineage>
</organism>
<dbReference type="Gene3D" id="2.70.98.30">
    <property type="entry name" value="Golgi alpha-mannosidase II, domain 4"/>
    <property type="match status" value="1"/>
</dbReference>
<name>A0A9P8WF26_9HYPO</name>
<keyword evidence="11" id="KW-1185">Reference proteome</keyword>
<evidence type="ECO:0000313" key="10">
    <source>
        <dbReference type="EMBL" id="KAH6897078.1"/>
    </source>
</evidence>
<dbReference type="PANTHER" id="PTHR46017">
    <property type="entry name" value="ALPHA-MANNOSIDASE 2C1"/>
    <property type="match status" value="1"/>
</dbReference>
<gene>
    <name evidence="10" type="ORF">B0T10DRAFT_475878</name>
</gene>
<dbReference type="Pfam" id="PF17677">
    <property type="entry name" value="Glyco_hydro38C2"/>
    <property type="match status" value="1"/>
</dbReference>
<dbReference type="InterPro" id="IPR000602">
    <property type="entry name" value="Glyco_hydro_38_N"/>
</dbReference>
<dbReference type="InterPro" id="IPR054723">
    <property type="entry name" value="Ams1-like_N"/>
</dbReference>
<evidence type="ECO:0000259" key="9">
    <source>
        <dbReference type="SMART" id="SM00872"/>
    </source>
</evidence>
<keyword evidence="4" id="KW-0479">Metal-binding</keyword>
<dbReference type="AlphaFoldDB" id="A0A9P8WF26"/>
<dbReference type="InterPro" id="IPR011682">
    <property type="entry name" value="Glyco_hydro_38_C"/>
</dbReference>
<reference evidence="10 11" key="1">
    <citation type="journal article" date="2021" name="Nat. Commun.">
        <title>Genetic determinants of endophytism in the Arabidopsis root mycobiome.</title>
        <authorList>
            <person name="Mesny F."/>
            <person name="Miyauchi S."/>
            <person name="Thiergart T."/>
            <person name="Pickel B."/>
            <person name="Atanasova L."/>
            <person name="Karlsson M."/>
            <person name="Huettel B."/>
            <person name="Barry K.W."/>
            <person name="Haridas S."/>
            <person name="Chen C."/>
            <person name="Bauer D."/>
            <person name="Andreopoulos W."/>
            <person name="Pangilinan J."/>
            <person name="LaButti K."/>
            <person name="Riley R."/>
            <person name="Lipzen A."/>
            <person name="Clum A."/>
            <person name="Drula E."/>
            <person name="Henrissat B."/>
            <person name="Kohler A."/>
            <person name="Grigoriev I.V."/>
            <person name="Martin F.M."/>
            <person name="Hacquard S."/>
        </authorList>
    </citation>
    <scope>NUCLEOTIDE SEQUENCE [LARGE SCALE GENOMIC DNA]</scope>
    <source>
        <strain evidence="10 11">MPI-CAGE-CH-0241</strain>
    </source>
</reference>
<dbReference type="CDD" id="cd10812">
    <property type="entry name" value="GH38N_AMII_ScAms1_like"/>
    <property type="match status" value="1"/>
</dbReference>
<dbReference type="FunFam" id="2.70.98.30:FF:000001">
    <property type="entry name" value="alpha-mannosidase 2C1 isoform X2"/>
    <property type="match status" value="1"/>
</dbReference>
<dbReference type="SUPFAM" id="SSF74650">
    <property type="entry name" value="Galactose mutarotase-like"/>
    <property type="match status" value="1"/>
</dbReference>
<dbReference type="Gene3D" id="3.20.110.10">
    <property type="entry name" value="Glycoside hydrolase 38, N terminal domain"/>
    <property type="match status" value="1"/>
</dbReference>
<dbReference type="GO" id="GO:0004559">
    <property type="term" value="F:alpha-mannosidase activity"/>
    <property type="evidence" value="ECO:0007669"/>
    <property type="project" value="UniProtKB-EC"/>
</dbReference>
<dbReference type="Gene3D" id="1.20.1270.50">
    <property type="entry name" value="Glycoside hydrolase family 38, central domain"/>
    <property type="match status" value="1"/>
</dbReference>
<evidence type="ECO:0000313" key="11">
    <source>
        <dbReference type="Proteomes" id="UP000777438"/>
    </source>
</evidence>
<evidence type="ECO:0000256" key="3">
    <source>
        <dbReference type="ARBA" id="ARBA00012752"/>
    </source>
</evidence>
<dbReference type="SUPFAM" id="SSF88713">
    <property type="entry name" value="Glycoside hydrolase/deacetylase"/>
    <property type="match status" value="1"/>
</dbReference>
<dbReference type="Proteomes" id="UP000777438">
    <property type="component" value="Unassembled WGS sequence"/>
</dbReference>
<dbReference type="GO" id="GO:0046872">
    <property type="term" value="F:metal ion binding"/>
    <property type="evidence" value="ECO:0007669"/>
    <property type="project" value="UniProtKB-KW"/>
</dbReference>
<comment type="catalytic activity">
    <reaction evidence="1">
        <text>Hydrolysis of terminal, non-reducing alpha-D-mannose residues in alpha-D-mannosides.</text>
        <dbReference type="EC" id="3.2.1.24"/>
    </reaction>
</comment>
<dbReference type="EC" id="3.2.1.24" evidence="3"/>
<dbReference type="EMBL" id="JAGPYM010000003">
    <property type="protein sequence ID" value="KAH6897078.1"/>
    <property type="molecule type" value="Genomic_DNA"/>
</dbReference>
<dbReference type="Pfam" id="PF09261">
    <property type="entry name" value="Alpha-mann_mid"/>
    <property type="match status" value="1"/>
</dbReference>
<dbReference type="InterPro" id="IPR041147">
    <property type="entry name" value="GH38_C"/>
</dbReference>
<dbReference type="Pfam" id="PF07748">
    <property type="entry name" value="Glyco_hydro_38C"/>
    <property type="match status" value="1"/>
</dbReference>
<dbReference type="FunFam" id="1.20.1270.50:FF:000004">
    <property type="entry name" value="alpha-mannosidase 2C1 isoform X1"/>
    <property type="match status" value="1"/>
</dbReference>
<dbReference type="InterPro" id="IPR037094">
    <property type="entry name" value="Glyco_hydro_38_cen_sf"/>
</dbReference>
<dbReference type="SMART" id="SM00872">
    <property type="entry name" value="Alpha-mann_mid"/>
    <property type="match status" value="1"/>
</dbReference>
<protein>
    <recommendedName>
        <fullName evidence="8">Alpha-mannosidase</fullName>
        <ecNumber evidence="3">3.2.1.24</ecNumber>
    </recommendedName>
</protein>
<keyword evidence="6" id="KW-0326">Glycosidase</keyword>
<dbReference type="GO" id="GO:0030246">
    <property type="term" value="F:carbohydrate binding"/>
    <property type="evidence" value="ECO:0007669"/>
    <property type="project" value="InterPro"/>
</dbReference>
<feature type="domain" description="Glycoside hydrolase family 38 central" evidence="9">
    <location>
        <begin position="552"/>
        <end position="631"/>
    </location>
</feature>
<dbReference type="OrthoDB" id="10261055at2759"/>
<accession>A0A9P8WF26</accession>
<evidence type="ECO:0000256" key="7">
    <source>
        <dbReference type="ARBA" id="ARBA00054985"/>
    </source>
</evidence>
<comment type="similarity">
    <text evidence="2">Belongs to the glycosyl hydrolase 38 family.</text>
</comment>
<evidence type="ECO:0000256" key="4">
    <source>
        <dbReference type="ARBA" id="ARBA00022723"/>
    </source>
</evidence>
<evidence type="ECO:0000256" key="1">
    <source>
        <dbReference type="ARBA" id="ARBA00000365"/>
    </source>
</evidence>
<dbReference type="Pfam" id="PF01074">
    <property type="entry name" value="Glyco_hydro_38N"/>
    <property type="match status" value="1"/>
</dbReference>
<dbReference type="InterPro" id="IPR028995">
    <property type="entry name" value="Glyco_hydro_57/38_cen_sf"/>
</dbReference>
<dbReference type="GO" id="GO:0000329">
    <property type="term" value="C:fungal-type vacuole membrane"/>
    <property type="evidence" value="ECO:0007669"/>
    <property type="project" value="TreeGrafter"/>
</dbReference>
<dbReference type="FunFam" id="3.20.110.10:FF:000002">
    <property type="entry name" value="alpha-mannosidase 2C1 isoform X1"/>
    <property type="match status" value="1"/>
</dbReference>
<comment type="caution">
    <text evidence="10">The sequence shown here is derived from an EMBL/GenBank/DDBJ whole genome shotgun (WGS) entry which is preliminary data.</text>
</comment>
<sequence length="1079" mass="122181">MGGGGELKGNGSYPILVKHPVGVPKTSLLKGRIEPFYKPGQYEKVNLLANMYNARYSGKPHVRISVWDAPETTRPSFEEATSHEFTKTHIGASFGPSWSTHWFKLVLVIPDEIVDEELIELHWDANNEGTVWTEDGVPIQGLTGSGERIEWIIPKSFRDGNEHTIYIEMACNGMFGNAPNGQTSIAPPDPNKRFTLGKADIVAVNVPARMLHIDMWELGDAARELPENGAEQNRALAVAMKIINTFQLNDQESILKCRKIAQEVLGPDVDSHRVYEVGKEPVVYGIGHCHIDSCWLWPWAETKRKVVRSWTNQCDLMDRYPEANFACSQAQQYKWLKQIYPAAYQRVKAKVLEGQFHPIGGSWVEHDTNMPCGESLVRQFFYGQRFFEAEFGSRCRTFWLPDTFGYSSQLPQLCRLAGMDRFMTQKLSWNNINNFPHTTFMWVSPDGSQVICHMPPSETYTSDANFGDVKRSISQHKTLRVDDSSLLVFGKGDGGGGPTWQHFEKLRRCAGISNTIGGIPKVKLGLSVDDFFDRLSSKVGEFPTWYGELYFELHRGTYTTQANNKYYNRKAEVMLRDIEQLATIASIQNSSYKYPSEDIDDMWEAVLLCQFHDCLPGSSIEMCYDDSDELYSKVFETGKKLLNELYDTFDLVDTRTDCPHKSVAINTLPWHREELVEISSTEVAVASGDGQMVLLRPLEIQDEEPAVSVSEDSHNVFVLQNDQLRVVVDGGCITSLRDLVNDREIIEKGGKANKFVIFDDIPLYWQAWDVEVYHLDTRRSLEYGKTTIFEQKPHRVTLVTDVKISGRSSLKAYITLSAALDGQPSQVECSAEVEWHENSKFLKVEFPVDIVNTEASYETAYSITRRPTHYNTSWDMAKFEVCCHRFADLSEHNYGVSILNDSKYGFATAGKLMRLSLLRSPKAPDANADMGRHSIRWAIFPHTGSLSSATVRAAYEFNNPLKLLSGSSMAIQTLSESPIKLINADESQSLILDAIKRGHDDEDVSRDQNIRVNKGQSIICRVYESLGGHSRATIETKYDLQRVTKTNILEDDLEEISFEDGKFHIKLRPYEVATFKLQL</sequence>
<evidence type="ECO:0000256" key="2">
    <source>
        <dbReference type="ARBA" id="ARBA00009792"/>
    </source>
</evidence>
<dbReference type="PANTHER" id="PTHR46017:SF1">
    <property type="entry name" value="ALPHA-MANNOSIDASE 2C1"/>
    <property type="match status" value="1"/>
</dbReference>
<evidence type="ECO:0000256" key="5">
    <source>
        <dbReference type="ARBA" id="ARBA00022801"/>
    </source>
</evidence>
<dbReference type="InterPro" id="IPR027291">
    <property type="entry name" value="Glyco_hydro_38_N_sf"/>
</dbReference>
<dbReference type="InterPro" id="IPR015341">
    <property type="entry name" value="Glyco_hydro_38_cen"/>
</dbReference>
<dbReference type="GO" id="GO:0009313">
    <property type="term" value="P:oligosaccharide catabolic process"/>
    <property type="evidence" value="ECO:0007669"/>
    <property type="project" value="TreeGrafter"/>
</dbReference>
<proteinExistence type="inferred from homology"/>
<comment type="function">
    <text evidence="7">Degrades free oligosaccharides in the vacuole.</text>
</comment>
<keyword evidence="5 10" id="KW-0378">Hydrolase</keyword>
<dbReference type="InterPro" id="IPR011330">
    <property type="entry name" value="Glyco_hydro/deAcase_b/a-brl"/>
</dbReference>
<evidence type="ECO:0000256" key="8">
    <source>
        <dbReference type="ARBA" id="ARBA00071615"/>
    </source>
</evidence>
<dbReference type="SUPFAM" id="SSF88688">
    <property type="entry name" value="Families 57/38 glycoside transferase middle domain"/>
    <property type="match status" value="1"/>
</dbReference>